<dbReference type="Proteomes" id="UP000188235">
    <property type="component" value="Chromosome"/>
</dbReference>
<dbReference type="STRING" id="399497.BW733_12410"/>
<sequence>MGGDVVTLGADDAGEIMTLQRAAYVTEAILHDDLALPPLTQTLDERSDELADPAVTALGRLVVAPDLQGRGSAHGSRALSKNTCPGRSRRSSSSRVGGANLRLYARLDYAETHRRPGGAYSLVFMSEARRARH</sequence>
<evidence type="ECO:0000313" key="2">
    <source>
        <dbReference type="EMBL" id="AQP52610.1"/>
    </source>
</evidence>
<organism evidence="2 3">
    <name type="scientific">Tessaracoccus flavescens</name>
    <dbReference type="NCBI Taxonomy" id="399497"/>
    <lineage>
        <taxon>Bacteria</taxon>
        <taxon>Bacillati</taxon>
        <taxon>Actinomycetota</taxon>
        <taxon>Actinomycetes</taxon>
        <taxon>Propionibacteriales</taxon>
        <taxon>Propionibacteriaceae</taxon>
        <taxon>Tessaracoccus</taxon>
    </lineage>
</organism>
<accession>A0A1Q2D2E8</accession>
<feature type="region of interest" description="Disordered" evidence="1">
    <location>
        <begin position="68"/>
        <end position="95"/>
    </location>
</feature>
<keyword evidence="3" id="KW-1185">Reference proteome</keyword>
<protein>
    <recommendedName>
        <fullName evidence="4">N-acetyltransferase domain-containing protein</fullName>
    </recommendedName>
</protein>
<gene>
    <name evidence="2" type="ORF">BW733_12410</name>
</gene>
<evidence type="ECO:0000256" key="1">
    <source>
        <dbReference type="SAM" id="MobiDB-lite"/>
    </source>
</evidence>
<dbReference type="EMBL" id="CP019607">
    <property type="protein sequence ID" value="AQP52610.1"/>
    <property type="molecule type" value="Genomic_DNA"/>
</dbReference>
<evidence type="ECO:0008006" key="4">
    <source>
        <dbReference type="Google" id="ProtNLM"/>
    </source>
</evidence>
<dbReference type="AlphaFoldDB" id="A0A1Q2D2E8"/>
<proteinExistence type="predicted"/>
<dbReference type="OrthoDB" id="9812295at2"/>
<reference evidence="2 3" key="1">
    <citation type="journal article" date="2008" name="Int. J. Syst. Evol. Microbiol.">
        <title>Tessaracoccus flavescens sp. nov., isolated from marine sediment.</title>
        <authorList>
            <person name="Lee D.W."/>
            <person name="Lee S.D."/>
        </authorList>
    </citation>
    <scope>NUCLEOTIDE SEQUENCE [LARGE SCALE GENOMIC DNA]</scope>
    <source>
        <strain evidence="2 3">SST-39T</strain>
    </source>
</reference>
<dbReference type="KEGG" id="tfa:BW733_12410"/>
<name>A0A1Q2D2E8_9ACTN</name>
<evidence type="ECO:0000313" key="3">
    <source>
        <dbReference type="Proteomes" id="UP000188235"/>
    </source>
</evidence>